<organism evidence="1 2">
    <name type="scientific">Nephila pilipes</name>
    <name type="common">Giant wood spider</name>
    <name type="synonym">Nephila maculata</name>
    <dbReference type="NCBI Taxonomy" id="299642"/>
    <lineage>
        <taxon>Eukaryota</taxon>
        <taxon>Metazoa</taxon>
        <taxon>Ecdysozoa</taxon>
        <taxon>Arthropoda</taxon>
        <taxon>Chelicerata</taxon>
        <taxon>Arachnida</taxon>
        <taxon>Araneae</taxon>
        <taxon>Araneomorphae</taxon>
        <taxon>Entelegynae</taxon>
        <taxon>Araneoidea</taxon>
        <taxon>Nephilidae</taxon>
        <taxon>Nephila</taxon>
    </lineage>
</organism>
<accession>A0A8X6Q7P6</accession>
<gene>
    <name evidence="1" type="primary">X975_19031</name>
    <name evidence="1" type="ORF">NPIL_519541</name>
</gene>
<reference evidence="1" key="1">
    <citation type="submission" date="2020-08" db="EMBL/GenBank/DDBJ databases">
        <title>Multicomponent nature underlies the extraordinary mechanical properties of spider dragline silk.</title>
        <authorList>
            <person name="Kono N."/>
            <person name="Nakamura H."/>
            <person name="Mori M."/>
            <person name="Yoshida Y."/>
            <person name="Ohtoshi R."/>
            <person name="Malay A.D."/>
            <person name="Moran D.A.P."/>
            <person name="Tomita M."/>
            <person name="Numata K."/>
            <person name="Arakawa K."/>
        </authorList>
    </citation>
    <scope>NUCLEOTIDE SEQUENCE</scope>
</reference>
<dbReference type="OrthoDB" id="565904at2759"/>
<dbReference type="EMBL" id="BMAW01027934">
    <property type="protein sequence ID" value="GFU04734.1"/>
    <property type="molecule type" value="Genomic_DNA"/>
</dbReference>
<keyword evidence="2" id="KW-1185">Reference proteome</keyword>
<evidence type="ECO:0000313" key="1">
    <source>
        <dbReference type="EMBL" id="GFU04734.1"/>
    </source>
</evidence>
<protein>
    <submittedName>
        <fullName evidence="1">Uncharacterized protein</fullName>
    </submittedName>
</protein>
<dbReference type="AlphaFoldDB" id="A0A8X6Q7P6"/>
<proteinExistence type="predicted"/>
<comment type="caution">
    <text evidence="1">The sequence shown here is derived from an EMBL/GenBank/DDBJ whole genome shotgun (WGS) entry which is preliminary data.</text>
</comment>
<name>A0A8X6Q7P6_NEPPI</name>
<dbReference type="Proteomes" id="UP000887013">
    <property type="component" value="Unassembled WGS sequence"/>
</dbReference>
<sequence>MKSKLQISSLKCIYGNMEEITKERSASDCEERGSTVVSTHERYPTTAPRGNFCLLRFRPGPVRPSLDHLVRQGSPNLTIWTRCLARTLDQHRRTEDRTPKLTPSNSLDLQCSWITRPRHRSRSISLTLFSYLILLTKRVSSVQ</sequence>
<evidence type="ECO:0000313" key="2">
    <source>
        <dbReference type="Proteomes" id="UP000887013"/>
    </source>
</evidence>